<evidence type="ECO:0000313" key="2">
    <source>
        <dbReference type="EMBL" id="SCM82606.1"/>
    </source>
</evidence>
<dbReference type="AlphaFoldDB" id="A0A212LYL9"/>
<sequence>MLLSKADINLQQNGAGGLKVVAVKIGAIILKLNPEESKKYRVDSQEELNNEDRMFNYLVEAEEILKKRKNVSEIQWFGDPSELRSLNPYGDSMEAFFESNHAGFIYFKGYIPKQLQKYSKSSDKSIENFEVLYNGQFYIAFVDIEETSESYMFGQEVREFLIDVLSGTKWEVTAIPPCPLHPDVFIVFTDDSNALSNPISHTSGEIFLYYSVDEYPNILEILISFSIENLWNWDCFFQLCVVQNSLQRISYEVAEIFDSLINTFKQANLIERTAFSRKSKEINIIRRLIFEIQIHLNDFTNYSLKRESRLIQFENYFNSDSPFYHYCKTYVTPVNIPIERIKETTQYMETQFANTSLGYYTLLAGILGAVIGALLTNLESIFSFLSIIAINMLKSIL</sequence>
<feature type="transmembrane region" description="Helical" evidence="1">
    <location>
        <begin position="357"/>
        <end position="390"/>
    </location>
</feature>
<keyword evidence="1" id="KW-1133">Transmembrane helix</keyword>
<gene>
    <name evidence="2" type="ORF">KL86SPO_50377</name>
</gene>
<accession>A0A212LYL9</accession>
<dbReference type="RefSeq" id="WP_288185255.1">
    <property type="nucleotide sequence ID" value="NZ_LT608335.1"/>
</dbReference>
<reference evidence="2" key="1">
    <citation type="submission" date="2016-08" db="EMBL/GenBank/DDBJ databases">
        <authorList>
            <person name="Seilhamer J.J."/>
        </authorList>
    </citation>
    <scope>NUCLEOTIDE SEQUENCE</scope>
    <source>
        <strain evidence="2">86</strain>
    </source>
</reference>
<keyword evidence="1" id="KW-0812">Transmembrane</keyword>
<evidence type="ECO:0000256" key="1">
    <source>
        <dbReference type="SAM" id="Phobius"/>
    </source>
</evidence>
<organism evidence="2">
    <name type="scientific">uncultured Sporomusa sp</name>
    <dbReference type="NCBI Taxonomy" id="307249"/>
    <lineage>
        <taxon>Bacteria</taxon>
        <taxon>Bacillati</taxon>
        <taxon>Bacillota</taxon>
        <taxon>Negativicutes</taxon>
        <taxon>Selenomonadales</taxon>
        <taxon>Sporomusaceae</taxon>
        <taxon>Sporomusa</taxon>
        <taxon>environmental samples</taxon>
    </lineage>
</organism>
<proteinExistence type="predicted"/>
<name>A0A212LYL9_9FIRM</name>
<dbReference type="EMBL" id="FMJE01000005">
    <property type="protein sequence ID" value="SCM82606.1"/>
    <property type="molecule type" value="Genomic_DNA"/>
</dbReference>
<protein>
    <submittedName>
        <fullName evidence="2">Uncharacterized protein</fullName>
    </submittedName>
</protein>
<keyword evidence="1" id="KW-0472">Membrane</keyword>